<dbReference type="InterPro" id="IPR036513">
    <property type="entry name" value="STAS_dom_sf"/>
</dbReference>
<protein>
    <submittedName>
        <fullName evidence="2">Sulfate transporter/antisigma-factor antagonist STAS</fullName>
    </submittedName>
</protein>
<name>A0A1Y5NWT1_9MYCO</name>
<sequence length="105" mass="10794">MLMAEAQFRVAVVADLESPHVVAAGEIDLANVGEFQDVMGKAAADSATLTVDLAGVSYCDSAAVRALFALAATTELTMIVASEGPIRTLLAISGLDRVATVVTKE</sequence>
<dbReference type="SUPFAM" id="SSF52091">
    <property type="entry name" value="SpoIIaa-like"/>
    <property type="match status" value="1"/>
</dbReference>
<dbReference type="PROSITE" id="PS50801">
    <property type="entry name" value="STAS"/>
    <property type="match status" value="1"/>
</dbReference>
<feature type="domain" description="STAS" evidence="1">
    <location>
        <begin position="25"/>
        <end position="105"/>
    </location>
</feature>
<reference evidence="2" key="1">
    <citation type="submission" date="2016-03" db="EMBL/GenBank/DDBJ databases">
        <authorList>
            <person name="Ploux O."/>
        </authorList>
    </citation>
    <scope>NUCLEOTIDE SEQUENCE</scope>
    <source>
        <strain evidence="2">UC10</strain>
    </source>
</reference>
<accession>A0A1Y5NWT1</accession>
<dbReference type="CDD" id="cd07043">
    <property type="entry name" value="STAS_anti-anti-sigma_factors"/>
    <property type="match status" value="1"/>
</dbReference>
<evidence type="ECO:0000313" key="2">
    <source>
        <dbReference type="EMBL" id="SBS70825.1"/>
    </source>
</evidence>
<organism evidence="2">
    <name type="scientific">uncultured Mycobacterium sp</name>
    <dbReference type="NCBI Taxonomy" id="171292"/>
    <lineage>
        <taxon>Bacteria</taxon>
        <taxon>Bacillati</taxon>
        <taxon>Actinomycetota</taxon>
        <taxon>Actinomycetes</taxon>
        <taxon>Mycobacteriales</taxon>
        <taxon>Mycobacteriaceae</taxon>
        <taxon>Mycobacterium</taxon>
        <taxon>environmental samples</taxon>
    </lineage>
</organism>
<gene>
    <name evidence="2" type="ORF">MHPYR_10337</name>
</gene>
<dbReference type="EMBL" id="FLQS01000001">
    <property type="protein sequence ID" value="SBS70825.1"/>
    <property type="molecule type" value="Genomic_DNA"/>
</dbReference>
<dbReference type="Gene3D" id="3.30.750.24">
    <property type="entry name" value="STAS domain"/>
    <property type="match status" value="1"/>
</dbReference>
<dbReference type="InterPro" id="IPR002645">
    <property type="entry name" value="STAS_dom"/>
</dbReference>
<evidence type="ECO:0000259" key="1">
    <source>
        <dbReference type="PROSITE" id="PS50801"/>
    </source>
</evidence>
<dbReference type="Pfam" id="PF13466">
    <property type="entry name" value="STAS_2"/>
    <property type="match status" value="1"/>
</dbReference>
<proteinExistence type="predicted"/>
<dbReference type="AlphaFoldDB" id="A0A1Y5NWT1"/>
<dbReference type="InterPro" id="IPR058548">
    <property type="entry name" value="MlaB-like_STAS"/>
</dbReference>